<comment type="caution">
    <text evidence="1">The sequence shown here is derived from an EMBL/GenBank/DDBJ whole genome shotgun (WGS) entry which is preliminary data.</text>
</comment>
<protein>
    <submittedName>
        <fullName evidence="1">Uncharacterized protein</fullName>
    </submittedName>
</protein>
<dbReference type="Proteomes" id="UP001059041">
    <property type="component" value="Linkage Group LG18"/>
</dbReference>
<dbReference type="AlphaFoldDB" id="A0A9W7WF28"/>
<keyword evidence="2" id="KW-1185">Reference proteome</keyword>
<sequence>MNVGKGMEGQVDKIIDQAAGVAKEKVGSMIGGGKKKEQKGAGGDVGNMLSGAIGKAATDAAAKGAADQAMAFGKNLLG</sequence>
<evidence type="ECO:0000313" key="2">
    <source>
        <dbReference type="Proteomes" id="UP001059041"/>
    </source>
</evidence>
<evidence type="ECO:0000313" key="1">
    <source>
        <dbReference type="EMBL" id="KAI7796815.1"/>
    </source>
</evidence>
<dbReference type="EMBL" id="JAFHDT010000018">
    <property type="protein sequence ID" value="KAI7796815.1"/>
    <property type="molecule type" value="Genomic_DNA"/>
</dbReference>
<reference evidence="1" key="1">
    <citation type="submission" date="2021-02" db="EMBL/GenBank/DDBJ databases">
        <title>Comparative genomics reveals that relaxation of natural selection precedes convergent phenotypic evolution of cavefish.</title>
        <authorList>
            <person name="Peng Z."/>
        </authorList>
    </citation>
    <scope>NUCLEOTIDE SEQUENCE</scope>
    <source>
        <tissue evidence="1">Muscle</tissue>
    </source>
</reference>
<proteinExistence type="predicted"/>
<organism evidence="1 2">
    <name type="scientific">Triplophysa rosa</name>
    <name type="common">Cave loach</name>
    <dbReference type="NCBI Taxonomy" id="992332"/>
    <lineage>
        <taxon>Eukaryota</taxon>
        <taxon>Metazoa</taxon>
        <taxon>Chordata</taxon>
        <taxon>Craniata</taxon>
        <taxon>Vertebrata</taxon>
        <taxon>Euteleostomi</taxon>
        <taxon>Actinopterygii</taxon>
        <taxon>Neopterygii</taxon>
        <taxon>Teleostei</taxon>
        <taxon>Ostariophysi</taxon>
        <taxon>Cypriniformes</taxon>
        <taxon>Nemacheilidae</taxon>
        <taxon>Triplophysa</taxon>
    </lineage>
</organism>
<gene>
    <name evidence="1" type="ORF">IRJ41_007066</name>
</gene>
<accession>A0A9W7WF28</accession>
<name>A0A9W7WF28_TRIRA</name>